<dbReference type="PANTHER" id="PTHR36838:SF3">
    <property type="entry name" value="TRANSPORTER AUXIN EFFLUX CARRIER EC FAMILY"/>
    <property type="match status" value="1"/>
</dbReference>
<feature type="transmembrane region" description="Helical" evidence="2">
    <location>
        <begin position="94"/>
        <end position="115"/>
    </location>
</feature>
<feature type="transmembrane region" description="Helical" evidence="2">
    <location>
        <begin position="291"/>
        <end position="312"/>
    </location>
</feature>
<keyword evidence="2" id="KW-0472">Membrane</keyword>
<dbReference type="EMBL" id="SOBK01000007">
    <property type="protein sequence ID" value="TDT87970.1"/>
    <property type="molecule type" value="Genomic_DNA"/>
</dbReference>
<evidence type="ECO:0000313" key="3">
    <source>
        <dbReference type="EMBL" id="AMK10259.1"/>
    </source>
</evidence>
<dbReference type="RefSeq" id="WP_066800366.1">
    <property type="nucleotide sequence ID" value="NZ_CP014206.1"/>
</dbReference>
<feature type="transmembrane region" description="Helical" evidence="2">
    <location>
        <begin position="262"/>
        <end position="279"/>
    </location>
</feature>
<dbReference type="AlphaFoldDB" id="A0A126QKG8"/>
<name>A0A126QKG8_9BACT</name>
<feature type="transmembrane region" description="Helical" evidence="2">
    <location>
        <begin position="62"/>
        <end position="82"/>
    </location>
</feature>
<feature type="transmembrane region" description="Helical" evidence="2">
    <location>
        <begin position="231"/>
        <end position="250"/>
    </location>
</feature>
<keyword evidence="2" id="KW-1133">Transmembrane helix</keyword>
<reference evidence="3 5" key="1">
    <citation type="journal article" date="2016" name="Front. Microbiol.">
        <title>Genome Sequence of the Piezophilic, Mesophilic Sulfate-Reducing Bacterium Desulfovibrio indicus J2T.</title>
        <authorList>
            <person name="Cao J."/>
            <person name="Maignien L."/>
            <person name="Shao Z."/>
            <person name="Alain K."/>
            <person name="Jebbar M."/>
        </authorList>
    </citation>
    <scope>NUCLEOTIDE SEQUENCE [LARGE SCALE GENOMIC DNA]</scope>
    <source>
        <strain evidence="3 5">J2</strain>
    </source>
</reference>
<sequence>MEHFADTLNQVLPILLLIILGNRLRRYAFISEHTVEGLKWLALNVALPSVLFASFLNLELKVSYLAVMAVIFGLCVFMYGLGRLTARVLRITHPYFPLLVTGFEFGMLGVSLFGTSYGMEAIGYIAVIGLGHEFFIWFPFLSVLLIMRDNVRDPLRLAAAFVKAPPILAILLGVTLNLLGARETLYTGPVLGGIMATLDILGRMTIPLILVIVGYGFRLEAHGLKDVVGTVAFRMACLIPLALLLNRLFLGDLLGLGHPFQAGLFTMLILPPPFIIPLFMKPEDHEERRYVNNVLTVNTVASLAVFAVYLAFNPTLN</sequence>
<proteinExistence type="predicted"/>
<evidence type="ECO:0000256" key="1">
    <source>
        <dbReference type="ARBA" id="ARBA00022448"/>
    </source>
</evidence>
<evidence type="ECO:0000313" key="5">
    <source>
        <dbReference type="Proteomes" id="UP000055611"/>
    </source>
</evidence>
<organism evidence="4 6">
    <name type="scientific">Pseudodesulfovibrio indicus</name>
    <dbReference type="NCBI Taxonomy" id="1716143"/>
    <lineage>
        <taxon>Bacteria</taxon>
        <taxon>Pseudomonadati</taxon>
        <taxon>Thermodesulfobacteriota</taxon>
        <taxon>Desulfovibrionia</taxon>
        <taxon>Desulfovibrionales</taxon>
        <taxon>Desulfovibrionaceae</taxon>
    </lineage>
</organism>
<evidence type="ECO:0008006" key="7">
    <source>
        <dbReference type="Google" id="ProtNLM"/>
    </source>
</evidence>
<keyword evidence="2" id="KW-0812">Transmembrane</keyword>
<gene>
    <name evidence="3" type="ORF">AWY79_03560</name>
    <name evidence="4" type="ORF">EDC59_107167</name>
</gene>
<evidence type="ECO:0000313" key="6">
    <source>
        <dbReference type="Proteomes" id="UP000295506"/>
    </source>
</evidence>
<dbReference type="OrthoDB" id="9786439at2"/>
<feature type="transmembrane region" description="Helical" evidence="2">
    <location>
        <begin position="157"/>
        <end position="180"/>
    </location>
</feature>
<feature type="transmembrane region" description="Helical" evidence="2">
    <location>
        <begin position="200"/>
        <end position="219"/>
    </location>
</feature>
<evidence type="ECO:0000256" key="2">
    <source>
        <dbReference type="SAM" id="Phobius"/>
    </source>
</evidence>
<dbReference type="PANTHER" id="PTHR36838">
    <property type="entry name" value="AUXIN EFFLUX CARRIER FAMILY PROTEIN"/>
    <property type="match status" value="1"/>
</dbReference>
<dbReference type="EMBL" id="CP014206">
    <property type="protein sequence ID" value="AMK10259.1"/>
    <property type="molecule type" value="Genomic_DNA"/>
</dbReference>
<reference evidence="4 6" key="2">
    <citation type="submission" date="2019-03" db="EMBL/GenBank/DDBJ databases">
        <title>Genomic Encyclopedia of Type Strains, Phase IV (KMG-IV): sequencing the most valuable type-strain genomes for metagenomic binning, comparative biology and taxonomic classification.</title>
        <authorList>
            <person name="Goeker M."/>
        </authorList>
    </citation>
    <scope>NUCLEOTIDE SEQUENCE [LARGE SCALE GENOMIC DNA]</scope>
    <source>
        <strain evidence="4 6">DSM 101483</strain>
    </source>
</reference>
<protein>
    <recommendedName>
        <fullName evidence="7">Transporter</fullName>
    </recommendedName>
</protein>
<dbReference type="KEGG" id="dej:AWY79_03560"/>
<keyword evidence="5" id="KW-1185">Reference proteome</keyword>
<keyword evidence="1" id="KW-0813">Transport</keyword>
<evidence type="ECO:0000313" key="4">
    <source>
        <dbReference type="EMBL" id="TDT87970.1"/>
    </source>
</evidence>
<dbReference type="Proteomes" id="UP000295506">
    <property type="component" value="Unassembled WGS sequence"/>
</dbReference>
<dbReference type="Proteomes" id="UP000055611">
    <property type="component" value="Chromosome"/>
</dbReference>
<feature type="transmembrane region" description="Helical" evidence="2">
    <location>
        <begin position="121"/>
        <end position="145"/>
    </location>
</feature>
<accession>A0A126QKG8</accession>